<dbReference type="EMBL" id="MHQY01000007">
    <property type="protein sequence ID" value="OHA14465.1"/>
    <property type="molecule type" value="Genomic_DNA"/>
</dbReference>
<sequence length="87" mass="10515">MFFGIRGRKTNMPIVDNPKAMRLGKIIQAFMNRNLDNFARRIIQTYGYDPIEMMYNLDEMEKAVKKQDEREIENILSRLENRQKNFR</sequence>
<organism evidence="1 2">
    <name type="scientific">Candidatus Sungbacteria bacterium RIFCSPLOWO2_12_FULL_41_11</name>
    <dbReference type="NCBI Taxonomy" id="1802286"/>
    <lineage>
        <taxon>Bacteria</taxon>
        <taxon>Candidatus Sungiibacteriota</taxon>
    </lineage>
</organism>
<dbReference type="Proteomes" id="UP000177171">
    <property type="component" value="Unassembled WGS sequence"/>
</dbReference>
<comment type="caution">
    <text evidence="1">The sequence shown here is derived from an EMBL/GenBank/DDBJ whole genome shotgun (WGS) entry which is preliminary data.</text>
</comment>
<accession>A0A1G2LS39</accession>
<gene>
    <name evidence="1" type="ORF">A3G49_06475</name>
</gene>
<protein>
    <submittedName>
        <fullName evidence="1">Uncharacterized protein</fullName>
    </submittedName>
</protein>
<evidence type="ECO:0000313" key="1">
    <source>
        <dbReference type="EMBL" id="OHA14465.1"/>
    </source>
</evidence>
<name>A0A1G2LS39_9BACT</name>
<proteinExistence type="predicted"/>
<reference evidence="1 2" key="1">
    <citation type="journal article" date="2016" name="Nat. Commun.">
        <title>Thousands of microbial genomes shed light on interconnected biogeochemical processes in an aquifer system.</title>
        <authorList>
            <person name="Anantharaman K."/>
            <person name="Brown C.T."/>
            <person name="Hug L.A."/>
            <person name="Sharon I."/>
            <person name="Castelle C.J."/>
            <person name="Probst A.J."/>
            <person name="Thomas B.C."/>
            <person name="Singh A."/>
            <person name="Wilkins M.J."/>
            <person name="Karaoz U."/>
            <person name="Brodie E.L."/>
            <person name="Williams K.H."/>
            <person name="Hubbard S.S."/>
            <person name="Banfield J.F."/>
        </authorList>
    </citation>
    <scope>NUCLEOTIDE SEQUENCE [LARGE SCALE GENOMIC DNA]</scope>
</reference>
<evidence type="ECO:0000313" key="2">
    <source>
        <dbReference type="Proteomes" id="UP000177171"/>
    </source>
</evidence>
<dbReference type="AlphaFoldDB" id="A0A1G2LS39"/>